<proteinExistence type="predicted"/>
<sequence length="60" mass="6783">MALQLVAWELGEDMSKGVQLILEYDPQPLFDSGSPKKAPALLVEQIRGMLQEFAKREPRL</sequence>
<name>C0Z8P8_BREBN</name>
<evidence type="ECO:0000313" key="1">
    <source>
        <dbReference type="EMBL" id="BAH46675.1"/>
    </source>
</evidence>
<evidence type="ECO:0000313" key="2">
    <source>
        <dbReference type="Proteomes" id="UP000001877"/>
    </source>
</evidence>
<dbReference type="Proteomes" id="UP000001877">
    <property type="component" value="Chromosome"/>
</dbReference>
<dbReference type="HOGENOM" id="CLU_2932242_0_0_9"/>
<dbReference type="KEGG" id="bbe:BBR47_56980"/>
<dbReference type="Gene3D" id="3.40.50.880">
    <property type="match status" value="1"/>
</dbReference>
<dbReference type="EMBL" id="AP008955">
    <property type="protein sequence ID" value="BAH46675.1"/>
    <property type="molecule type" value="Genomic_DNA"/>
</dbReference>
<dbReference type="eggNOG" id="COG0693">
    <property type="taxonomic scope" value="Bacteria"/>
</dbReference>
<organism evidence="1 2">
    <name type="scientific">Brevibacillus brevis (strain 47 / JCM 6285 / NBRC 100599)</name>
    <dbReference type="NCBI Taxonomy" id="358681"/>
    <lineage>
        <taxon>Bacteria</taxon>
        <taxon>Bacillati</taxon>
        <taxon>Bacillota</taxon>
        <taxon>Bacilli</taxon>
        <taxon>Bacillales</taxon>
        <taxon>Paenibacillaceae</taxon>
        <taxon>Brevibacillus</taxon>
    </lineage>
</organism>
<protein>
    <recommendedName>
        <fullName evidence="3">DJ-1/PfpI domain-containing protein</fullName>
    </recommendedName>
</protein>
<keyword evidence="2" id="KW-1185">Reference proteome</keyword>
<reference evidence="1 2" key="1">
    <citation type="submission" date="2005-03" db="EMBL/GenBank/DDBJ databases">
        <title>Brevibacillus brevis strain 47, complete genome.</title>
        <authorList>
            <person name="Hosoyama A."/>
            <person name="Yamada R."/>
            <person name="Hongo Y."/>
            <person name="Terui Y."/>
            <person name="Ankai A."/>
            <person name="Masuyama W."/>
            <person name="Sekiguchi M."/>
            <person name="Takeda T."/>
            <person name="Asano K."/>
            <person name="Ohji S."/>
            <person name="Ichikawa N."/>
            <person name="Narita S."/>
            <person name="Aoki N."/>
            <person name="Miura H."/>
            <person name="Matsushita S."/>
            <person name="Sekigawa T."/>
            <person name="Yamagata H."/>
            <person name="Yoshikawa H."/>
            <person name="Udaka S."/>
            <person name="Tanikawa S."/>
            <person name="Fujita N."/>
        </authorList>
    </citation>
    <scope>NUCLEOTIDE SEQUENCE [LARGE SCALE GENOMIC DNA]</scope>
    <source>
        <strain evidence="2">47 / JCM 6285 / NBRC 100599</strain>
    </source>
</reference>
<gene>
    <name evidence="1" type="ordered locus">BBR47_56980</name>
</gene>
<dbReference type="InterPro" id="IPR029062">
    <property type="entry name" value="Class_I_gatase-like"/>
</dbReference>
<accession>C0Z8P8</accession>
<dbReference type="AlphaFoldDB" id="C0Z8P8"/>
<evidence type="ECO:0008006" key="3">
    <source>
        <dbReference type="Google" id="ProtNLM"/>
    </source>
</evidence>